<dbReference type="Proteomes" id="UP000177750">
    <property type="component" value="Unassembled WGS sequence"/>
</dbReference>
<dbReference type="Gene3D" id="3.40.50.2020">
    <property type="match status" value="1"/>
</dbReference>
<proteinExistence type="inferred from homology"/>
<accession>A0A1F7VLB3</accession>
<dbReference type="InterPro" id="IPR051910">
    <property type="entry name" value="ComF/GntX_DNA_util-trans"/>
</dbReference>
<evidence type="ECO:0008006" key="4">
    <source>
        <dbReference type="Google" id="ProtNLM"/>
    </source>
</evidence>
<dbReference type="EMBL" id="MGEU01000021">
    <property type="protein sequence ID" value="OGL90764.1"/>
    <property type="molecule type" value="Genomic_DNA"/>
</dbReference>
<dbReference type="PANTHER" id="PTHR47505:SF1">
    <property type="entry name" value="DNA UTILIZATION PROTEIN YHGH"/>
    <property type="match status" value="1"/>
</dbReference>
<dbReference type="InterPro" id="IPR029057">
    <property type="entry name" value="PRTase-like"/>
</dbReference>
<evidence type="ECO:0000313" key="3">
    <source>
        <dbReference type="Proteomes" id="UP000177750"/>
    </source>
</evidence>
<protein>
    <recommendedName>
        <fullName evidence="4">Phosphoribosyltransferase domain-containing protein</fullName>
    </recommendedName>
</protein>
<dbReference type="AlphaFoldDB" id="A0A1F7VLB3"/>
<reference evidence="2 3" key="1">
    <citation type="journal article" date="2016" name="Nat. Commun.">
        <title>Thousands of microbial genomes shed light on interconnected biogeochemical processes in an aquifer system.</title>
        <authorList>
            <person name="Anantharaman K."/>
            <person name="Brown C.T."/>
            <person name="Hug L.A."/>
            <person name="Sharon I."/>
            <person name="Castelle C.J."/>
            <person name="Probst A.J."/>
            <person name="Thomas B.C."/>
            <person name="Singh A."/>
            <person name="Wilkins M.J."/>
            <person name="Karaoz U."/>
            <person name="Brodie E.L."/>
            <person name="Williams K.H."/>
            <person name="Hubbard S.S."/>
            <person name="Banfield J.F."/>
        </authorList>
    </citation>
    <scope>NUCLEOTIDE SEQUENCE [LARGE SCALE GENOMIC DNA]</scope>
</reference>
<sequence>MRRAATGGRAPHAEARAGGAAMTRAHPVLPFSSLLRAVSDLLAPRECVLCGRAGAWLCAACGSRIPLLIPACPVCRKETAGGRAHASCAAHLSLDGCLAAASLSLAPIERLIYGCKYHGLRSAAAALAHLIARAAGASPAFTAWMRTNHPVLSPLPLHPQRERARGYNQASLIARALARELMLPCRTLLTRIKPTADQVKLTREARRNNLDGAFSLARGIVEIPPAVILVDDVVTTGATFDAAARILRNARTDMSIWGVAAAYHAHTEGEAPAPSKIPRWRDSMGLARHAVSVAV</sequence>
<evidence type="ECO:0000313" key="2">
    <source>
        <dbReference type="EMBL" id="OGL90764.1"/>
    </source>
</evidence>
<dbReference type="InterPro" id="IPR000836">
    <property type="entry name" value="PRTase_dom"/>
</dbReference>
<evidence type="ECO:0000256" key="1">
    <source>
        <dbReference type="ARBA" id="ARBA00008007"/>
    </source>
</evidence>
<gene>
    <name evidence="2" type="ORF">A3J36_02140</name>
</gene>
<comment type="similarity">
    <text evidence="1">Belongs to the ComF/GntX family.</text>
</comment>
<name>A0A1F7VLB3_9BACT</name>
<dbReference type="SUPFAM" id="SSF53271">
    <property type="entry name" value="PRTase-like"/>
    <property type="match status" value="1"/>
</dbReference>
<dbReference type="PANTHER" id="PTHR47505">
    <property type="entry name" value="DNA UTILIZATION PROTEIN YHGH"/>
    <property type="match status" value="1"/>
</dbReference>
<dbReference type="CDD" id="cd06223">
    <property type="entry name" value="PRTases_typeI"/>
    <property type="match status" value="1"/>
</dbReference>
<comment type="caution">
    <text evidence="2">The sequence shown here is derived from an EMBL/GenBank/DDBJ whole genome shotgun (WGS) entry which is preliminary data.</text>
</comment>
<organism evidence="2 3">
    <name type="scientific">Candidatus Uhrbacteria bacterium RIFCSPLOWO2_02_FULL_54_37</name>
    <dbReference type="NCBI Taxonomy" id="1802412"/>
    <lineage>
        <taxon>Bacteria</taxon>
        <taxon>Candidatus Uhriibacteriota</taxon>
    </lineage>
</organism>